<evidence type="ECO:0000313" key="3">
    <source>
        <dbReference type="EnsemblPlants" id="KQK19967"/>
    </source>
</evidence>
<dbReference type="Gramene" id="KQK19967">
    <property type="protein sequence ID" value="KQK19967"/>
    <property type="gene ID" value="BRADI_1g51583v3"/>
</dbReference>
<name>A0A0Q3HAJ8_BRADI</name>
<feature type="domain" description="KIB1-4 beta-propeller" evidence="1">
    <location>
        <begin position="60"/>
        <end position="302"/>
    </location>
</feature>
<reference evidence="3" key="3">
    <citation type="submission" date="2018-08" db="UniProtKB">
        <authorList>
            <consortium name="EnsemblPlants"/>
        </authorList>
    </citation>
    <scope>IDENTIFICATION</scope>
    <source>
        <strain evidence="3">cv. Bd21</strain>
    </source>
</reference>
<dbReference type="Proteomes" id="UP000008810">
    <property type="component" value="Chromosome 1"/>
</dbReference>
<dbReference type="Pfam" id="PF03478">
    <property type="entry name" value="Beta-prop_KIB1-4"/>
    <property type="match status" value="1"/>
</dbReference>
<gene>
    <name evidence="2" type="ORF">BRADI_1g51583v3</name>
</gene>
<sequence length="326" mass="35159">MAAVATTTASLSAMLPPCLVIASGEGRQAATIVYNVSDGTRRPCEKIMSDNLGLGDGGKQKRSWVTSQGWVLVWDSTTLATFLWNPQNNNNISLPPLSRPPPARCPDTAFWYCHCSGAGASPSSEWARHEYDLGGSWVPGPDPTGHKVWYKRSMPPHLVPSNNGNKFYCPLSPAKYAVLDFSPSPSVTYKTLKPRPAAAIAVPVPGQSYSLEHVYALDIAGDPHTVWVSVDGVDAEAVLDVAVYRLDFAAGRQRSVRVDGIGDRAILAGGAFAGWSPATEHGLLPNSLYWVHPYDNRLYVYDVGANTEEQVLEPCKGVAAPRRRAG</sequence>
<dbReference type="InterPro" id="IPR005174">
    <property type="entry name" value="KIB1-4_b-propeller"/>
</dbReference>
<accession>A0A0Q3HAJ8</accession>
<reference evidence="2 3" key="1">
    <citation type="journal article" date="2010" name="Nature">
        <title>Genome sequencing and analysis of the model grass Brachypodium distachyon.</title>
        <authorList>
            <consortium name="International Brachypodium Initiative"/>
        </authorList>
    </citation>
    <scope>NUCLEOTIDE SEQUENCE [LARGE SCALE GENOMIC DNA]</scope>
    <source>
        <strain evidence="2 3">Bd21</strain>
    </source>
</reference>
<dbReference type="PANTHER" id="PTHR33127:SF36">
    <property type="entry name" value="CNH DOMAIN-CONTAINING PROTEIN"/>
    <property type="match status" value="1"/>
</dbReference>
<keyword evidence="4" id="KW-1185">Reference proteome</keyword>
<organism evidence="2">
    <name type="scientific">Brachypodium distachyon</name>
    <name type="common">Purple false brome</name>
    <name type="synonym">Trachynia distachya</name>
    <dbReference type="NCBI Taxonomy" id="15368"/>
    <lineage>
        <taxon>Eukaryota</taxon>
        <taxon>Viridiplantae</taxon>
        <taxon>Streptophyta</taxon>
        <taxon>Embryophyta</taxon>
        <taxon>Tracheophyta</taxon>
        <taxon>Spermatophyta</taxon>
        <taxon>Magnoliopsida</taxon>
        <taxon>Liliopsida</taxon>
        <taxon>Poales</taxon>
        <taxon>Poaceae</taxon>
        <taxon>BOP clade</taxon>
        <taxon>Pooideae</taxon>
        <taxon>Stipodae</taxon>
        <taxon>Brachypodieae</taxon>
        <taxon>Brachypodium</taxon>
    </lineage>
</organism>
<evidence type="ECO:0000313" key="2">
    <source>
        <dbReference type="EMBL" id="KQK19967.1"/>
    </source>
</evidence>
<evidence type="ECO:0000313" key="4">
    <source>
        <dbReference type="Proteomes" id="UP000008810"/>
    </source>
</evidence>
<reference evidence="2" key="2">
    <citation type="submission" date="2017-06" db="EMBL/GenBank/DDBJ databases">
        <title>WGS assembly of Brachypodium distachyon.</title>
        <authorList>
            <consortium name="The International Brachypodium Initiative"/>
            <person name="Lucas S."/>
            <person name="Harmon-Smith M."/>
            <person name="Lail K."/>
            <person name="Tice H."/>
            <person name="Grimwood J."/>
            <person name="Bruce D."/>
            <person name="Barry K."/>
            <person name="Shu S."/>
            <person name="Lindquist E."/>
            <person name="Wang M."/>
            <person name="Pitluck S."/>
            <person name="Vogel J.P."/>
            <person name="Garvin D.F."/>
            <person name="Mockler T.C."/>
            <person name="Schmutz J."/>
            <person name="Rokhsar D."/>
            <person name="Bevan M.W."/>
        </authorList>
    </citation>
    <scope>NUCLEOTIDE SEQUENCE</scope>
    <source>
        <strain evidence="2">Bd21</strain>
    </source>
</reference>
<dbReference type="InParanoid" id="A0A0Q3HAJ8"/>
<proteinExistence type="predicted"/>
<dbReference type="EMBL" id="CM000880">
    <property type="protein sequence ID" value="KQK19967.1"/>
    <property type="molecule type" value="Genomic_DNA"/>
</dbReference>
<dbReference type="OrthoDB" id="691321at2759"/>
<dbReference type="EnsemblPlants" id="KQK19967">
    <property type="protein sequence ID" value="KQK19967"/>
    <property type="gene ID" value="BRADI_1g51583v3"/>
</dbReference>
<evidence type="ECO:0000259" key="1">
    <source>
        <dbReference type="Pfam" id="PF03478"/>
    </source>
</evidence>
<dbReference type="AlphaFoldDB" id="A0A0Q3HAJ8"/>
<dbReference type="PANTHER" id="PTHR33127">
    <property type="entry name" value="TRANSMEMBRANE PROTEIN"/>
    <property type="match status" value="1"/>
</dbReference>
<protein>
    <recommendedName>
        <fullName evidence="1">KIB1-4 beta-propeller domain-containing protein</fullName>
    </recommendedName>
</protein>